<comment type="caution">
    <text evidence="2">The sequence shown here is derived from an EMBL/GenBank/DDBJ whole genome shotgun (WGS) entry which is preliminary data.</text>
</comment>
<dbReference type="RefSeq" id="WP_024633662.1">
    <property type="nucleotide sequence ID" value="NZ_JAROCD010000011.1"/>
</dbReference>
<name>A0ABT8JFX2_9BACL</name>
<reference evidence="2" key="1">
    <citation type="submission" date="2023-03" db="EMBL/GenBank/DDBJ databases">
        <title>MT1 and MT2 Draft Genomes of Novel Species.</title>
        <authorList>
            <person name="Venkateswaran K."/>
        </authorList>
    </citation>
    <scope>NUCLEOTIDE SEQUENCE</scope>
    <source>
        <strain evidence="2">F6_3S_P_1C</strain>
    </source>
</reference>
<evidence type="ECO:0000313" key="2">
    <source>
        <dbReference type="EMBL" id="MDN4604010.1"/>
    </source>
</evidence>
<dbReference type="Pfam" id="PF07791">
    <property type="entry name" value="Imm11"/>
    <property type="match status" value="1"/>
</dbReference>
<proteinExistence type="predicted"/>
<accession>A0ABT8JFX2</accession>
<keyword evidence="3" id="KW-1185">Reference proteome</keyword>
<gene>
    <name evidence="2" type="ORF">P5G61_22395</name>
</gene>
<feature type="domain" description="Immunity MXAN-0049 protein" evidence="1">
    <location>
        <begin position="2"/>
        <end position="82"/>
    </location>
</feature>
<dbReference type="Proteomes" id="UP001174205">
    <property type="component" value="Unassembled WGS sequence"/>
</dbReference>
<protein>
    <recommendedName>
        <fullName evidence="1">Immunity MXAN-0049 protein domain-containing protein</fullName>
    </recommendedName>
</protein>
<dbReference type="InterPro" id="IPR012433">
    <property type="entry name" value="Imm11"/>
</dbReference>
<evidence type="ECO:0000313" key="3">
    <source>
        <dbReference type="Proteomes" id="UP001174205"/>
    </source>
</evidence>
<dbReference type="EMBL" id="JAROCD010000011">
    <property type="protein sequence ID" value="MDN4604010.1"/>
    <property type="molecule type" value="Genomic_DNA"/>
</dbReference>
<evidence type="ECO:0000259" key="1">
    <source>
        <dbReference type="Pfam" id="PF07791"/>
    </source>
</evidence>
<sequence length="179" mass="21208">MYIVNVTNVLDCVDWNITDVRRYNDGDFAGFNKLMFDFSKIPNDTFMFKIKETATVEVFVTDLFKKVVEQHKFKGLNFSVIYDSEFKQKMEDEEQLLYAQALEVIERNKEEEHSYEDACELVDQGEAMVSGPWKMQLDQKGQFWPGELLKDLSYQWIMPDYIPPVLLLKSWQKVERSEM</sequence>
<organism evidence="2 3">
    <name type="scientific">Paenibacillus vandeheii</name>
    <dbReference type="NCBI Taxonomy" id="3035917"/>
    <lineage>
        <taxon>Bacteria</taxon>
        <taxon>Bacillati</taxon>
        <taxon>Bacillota</taxon>
        <taxon>Bacilli</taxon>
        <taxon>Bacillales</taxon>
        <taxon>Paenibacillaceae</taxon>
        <taxon>Paenibacillus</taxon>
    </lineage>
</organism>